<dbReference type="GO" id="GO:0019265">
    <property type="term" value="P:glycine biosynthetic process, by transamination of glyoxylate"/>
    <property type="evidence" value="ECO:0007669"/>
    <property type="project" value="TreeGrafter"/>
</dbReference>
<evidence type="ECO:0000259" key="10">
    <source>
        <dbReference type="Pfam" id="PF00266"/>
    </source>
</evidence>
<dbReference type="GO" id="GO:0008453">
    <property type="term" value="F:alanine-glyoxylate transaminase activity"/>
    <property type="evidence" value="ECO:0007669"/>
    <property type="project" value="TreeGrafter"/>
</dbReference>
<dbReference type="InterPro" id="IPR020578">
    <property type="entry name" value="Aminotrans_V_PyrdxlP_BS"/>
</dbReference>
<evidence type="ECO:0000256" key="7">
    <source>
        <dbReference type="PIRSR" id="PIRSR000524-50"/>
    </source>
</evidence>
<dbReference type="EMBL" id="CP019384">
    <property type="protein sequence ID" value="QAT16422.1"/>
    <property type="molecule type" value="Genomic_DNA"/>
</dbReference>
<feature type="domain" description="Aminotransferase class V" evidence="10">
    <location>
        <begin position="5"/>
        <end position="324"/>
    </location>
</feature>
<dbReference type="FunFam" id="3.90.1150.10:FF:000031">
    <property type="entry name" value="Serine--glyoxylate aminotransferase"/>
    <property type="match status" value="1"/>
</dbReference>
<keyword evidence="5 7" id="KW-0663">Pyridoxal phosphate</keyword>
<evidence type="ECO:0000256" key="8">
    <source>
        <dbReference type="RuleBase" id="RU004075"/>
    </source>
</evidence>
<proteinExistence type="inferred from homology"/>
<evidence type="ECO:0000256" key="4">
    <source>
        <dbReference type="ARBA" id="ARBA00022679"/>
    </source>
</evidence>
<dbReference type="GO" id="GO:0004760">
    <property type="term" value="F:L-serine-pyruvate transaminase activity"/>
    <property type="evidence" value="ECO:0007669"/>
    <property type="project" value="TreeGrafter"/>
</dbReference>
<dbReference type="Gene3D" id="3.40.640.10">
    <property type="entry name" value="Type I PLP-dependent aspartate aminotransferase-like (Major domain)"/>
    <property type="match status" value="1"/>
</dbReference>
<feature type="binding site" evidence="6">
    <location>
        <position position="333"/>
    </location>
    <ligand>
        <name>substrate</name>
    </ligand>
</feature>
<dbReference type="InterPro" id="IPR000192">
    <property type="entry name" value="Aminotrans_V_dom"/>
</dbReference>
<dbReference type="InterPro" id="IPR015424">
    <property type="entry name" value="PyrdxlP-dep_Trfase"/>
</dbReference>
<evidence type="ECO:0000313" key="11">
    <source>
        <dbReference type="EMBL" id="QAT16422.1"/>
    </source>
</evidence>
<sequence length="378" mass="40719">MKKNYLLTPGPTPLPPEVCEALSRPIIHHRTPQFQTVLKEVQESLKAAFQTKNDVFILTSSGTGAMESAVVNLLSWGDKALVIQGGKFGERWTELCQAYGVKPIVIDVEWGKALDPQILKDYLAKEPAIKAVFSTLCETSTGVAFDIKGFAQVTKETGAVLVVDAISGLGAIDLQMDAWGVDVVVSGSQKGFMLPPGLAFISVSKKAWKLVEESKCPKYYFDLKSAKKACDKTDTPFTPAIGIVIALNEALKMMKAEGFENIFARHKKLADATRAAMPALGLSLFSTDAASDAVTAVRVPAGIDGEKLVKTMRDEYGVTMAGGQGEMKGKLFRVAHMGYISEFDIILGIACLEKVLKKMGHAFELGAGVKAAQEVLLK</sequence>
<dbReference type="PIRSF" id="PIRSF000524">
    <property type="entry name" value="SPT"/>
    <property type="match status" value="1"/>
</dbReference>
<evidence type="ECO:0000256" key="6">
    <source>
        <dbReference type="PIRSR" id="PIRSR000524-1"/>
    </source>
</evidence>
<keyword evidence="12" id="KW-1185">Reference proteome</keyword>
<keyword evidence="3 11" id="KW-0032">Aminotransferase</keyword>
<comment type="similarity">
    <text evidence="2 8">Belongs to the class-V pyridoxal-phosphate-dependent aminotransferase family.</text>
</comment>
<dbReference type="AlphaFoldDB" id="A0A410P2V1"/>
<dbReference type="SUPFAM" id="SSF53383">
    <property type="entry name" value="PLP-dependent transferases"/>
    <property type="match status" value="1"/>
</dbReference>
<dbReference type="KEGG" id="vai:BU251_01090"/>
<evidence type="ECO:0000256" key="2">
    <source>
        <dbReference type="ARBA" id="ARBA00009236"/>
    </source>
</evidence>
<evidence type="ECO:0000256" key="5">
    <source>
        <dbReference type="ARBA" id="ARBA00022898"/>
    </source>
</evidence>
<organism evidence="11 12">
    <name type="scientific">Velamenicoccus archaeovorus</name>
    <dbReference type="NCBI Taxonomy" id="1930593"/>
    <lineage>
        <taxon>Bacteria</taxon>
        <taxon>Pseudomonadati</taxon>
        <taxon>Candidatus Omnitrophota</taxon>
        <taxon>Candidatus Velamenicoccus</taxon>
    </lineage>
</organism>
<dbReference type="PROSITE" id="PS00595">
    <property type="entry name" value="AA_TRANSFER_CLASS_5"/>
    <property type="match status" value="1"/>
</dbReference>
<dbReference type="FunFam" id="3.40.640.10:FF:000027">
    <property type="entry name" value="Serine--pyruvate aminotransferase, mitochondrial"/>
    <property type="match status" value="1"/>
</dbReference>
<gene>
    <name evidence="11" type="ORF">BU251_01090</name>
</gene>
<protein>
    <submittedName>
        <fullName evidence="11">Class V aminotransferase</fullName>
    </submittedName>
</protein>
<keyword evidence="4 11" id="KW-0808">Transferase</keyword>
<evidence type="ECO:0000256" key="1">
    <source>
        <dbReference type="ARBA" id="ARBA00001933"/>
    </source>
</evidence>
<evidence type="ECO:0000256" key="9">
    <source>
        <dbReference type="RuleBase" id="RU004504"/>
    </source>
</evidence>
<dbReference type="Gene3D" id="3.90.1150.10">
    <property type="entry name" value="Aspartate Aminotransferase, domain 1"/>
    <property type="match status" value="1"/>
</dbReference>
<comment type="cofactor">
    <cofactor evidence="1 7 9">
        <name>pyridoxal 5'-phosphate</name>
        <dbReference type="ChEBI" id="CHEBI:597326"/>
    </cofactor>
</comment>
<feature type="modified residue" description="N6-(pyridoxal phosphate)lysine" evidence="7">
    <location>
        <position position="190"/>
    </location>
</feature>
<dbReference type="PANTHER" id="PTHR21152:SF40">
    <property type="entry name" value="ALANINE--GLYOXYLATE AMINOTRANSFERASE"/>
    <property type="match status" value="1"/>
</dbReference>
<dbReference type="InterPro" id="IPR024169">
    <property type="entry name" value="SP_NH2Trfase/AEP_transaminase"/>
</dbReference>
<dbReference type="RefSeq" id="WP_128699057.1">
    <property type="nucleotide sequence ID" value="NZ_CP019384.1"/>
</dbReference>
<evidence type="ECO:0000256" key="3">
    <source>
        <dbReference type="ARBA" id="ARBA00022576"/>
    </source>
</evidence>
<accession>A0A410P2V1</accession>
<dbReference type="Proteomes" id="UP000287243">
    <property type="component" value="Chromosome"/>
</dbReference>
<dbReference type="InterPro" id="IPR015422">
    <property type="entry name" value="PyrdxlP-dep_Trfase_small"/>
</dbReference>
<dbReference type="OrthoDB" id="389074at2"/>
<name>A0A410P2V1_VELA1</name>
<dbReference type="Pfam" id="PF00266">
    <property type="entry name" value="Aminotran_5"/>
    <property type="match status" value="1"/>
</dbReference>
<dbReference type="PANTHER" id="PTHR21152">
    <property type="entry name" value="AMINOTRANSFERASE CLASS V"/>
    <property type="match status" value="1"/>
</dbReference>
<reference evidence="11 12" key="1">
    <citation type="submission" date="2017-01" db="EMBL/GenBank/DDBJ databases">
        <title>First insights into the biology of 'candidatus Vampirococcus archaeovorus'.</title>
        <authorList>
            <person name="Kizina J."/>
            <person name="Jordan S."/>
            <person name="Stueber K."/>
            <person name="Reinhardt R."/>
            <person name="Harder J."/>
        </authorList>
    </citation>
    <scope>NUCLEOTIDE SEQUENCE [LARGE SCALE GENOMIC DNA]</scope>
    <source>
        <strain evidence="11 12">LiM</strain>
    </source>
</reference>
<evidence type="ECO:0000313" key="12">
    <source>
        <dbReference type="Proteomes" id="UP000287243"/>
    </source>
</evidence>
<dbReference type="InterPro" id="IPR015421">
    <property type="entry name" value="PyrdxlP-dep_Trfase_major"/>
</dbReference>